<evidence type="ECO:0000313" key="2">
    <source>
        <dbReference type="Proteomes" id="UP000324222"/>
    </source>
</evidence>
<comment type="caution">
    <text evidence="1">The sequence shown here is derived from an EMBL/GenBank/DDBJ whole genome shotgun (WGS) entry which is preliminary data.</text>
</comment>
<proteinExistence type="predicted"/>
<reference evidence="1 2" key="1">
    <citation type="submission" date="2019-05" db="EMBL/GenBank/DDBJ databases">
        <title>Another draft genome of Portunus trituberculatus and its Hox gene families provides insights of decapod evolution.</title>
        <authorList>
            <person name="Jeong J.-H."/>
            <person name="Song I."/>
            <person name="Kim S."/>
            <person name="Choi T."/>
            <person name="Kim D."/>
            <person name="Ryu S."/>
            <person name="Kim W."/>
        </authorList>
    </citation>
    <scope>NUCLEOTIDE SEQUENCE [LARGE SCALE GENOMIC DNA]</scope>
    <source>
        <tissue evidence="1">Muscle</tissue>
    </source>
</reference>
<keyword evidence="2" id="KW-1185">Reference proteome</keyword>
<protein>
    <submittedName>
        <fullName evidence="1">Uncharacterized protein</fullName>
    </submittedName>
</protein>
<accession>A0A5B7J2L9</accession>
<sequence length="70" mass="7967">MVAPARAPAIQDTPIATHHVHVCCSYVVQHPLRFLHPEPHPVQEGTRLTRSPLCQAWMELKMSLRKITPH</sequence>
<dbReference type="EMBL" id="VSRR010079568">
    <property type="protein sequence ID" value="MPC88985.1"/>
    <property type="molecule type" value="Genomic_DNA"/>
</dbReference>
<name>A0A5B7J2L9_PORTR</name>
<organism evidence="1 2">
    <name type="scientific">Portunus trituberculatus</name>
    <name type="common">Swimming crab</name>
    <name type="synonym">Neptunus trituberculatus</name>
    <dbReference type="NCBI Taxonomy" id="210409"/>
    <lineage>
        <taxon>Eukaryota</taxon>
        <taxon>Metazoa</taxon>
        <taxon>Ecdysozoa</taxon>
        <taxon>Arthropoda</taxon>
        <taxon>Crustacea</taxon>
        <taxon>Multicrustacea</taxon>
        <taxon>Malacostraca</taxon>
        <taxon>Eumalacostraca</taxon>
        <taxon>Eucarida</taxon>
        <taxon>Decapoda</taxon>
        <taxon>Pleocyemata</taxon>
        <taxon>Brachyura</taxon>
        <taxon>Eubrachyura</taxon>
        <taxon>Portunoidea</taxon>
        <taxon>Portunidae</taxon>
        <taxon>Portuninae</taxon>
        <taxon>Portunus</taxon>
    </lineage>
</organism>
<dbReference type="Proteomes" id="UP000324222">
    <property type="component" value="Unassembled WGS sequence"/>
</dbReference>
<gene>
    <name evidence="1" type="ORF">E2C01_083913</name>
</gene>
<evidence type="ECO:0000313" key="1">
    <source>
        <dbReference type="EMBL" id="MPC88985.1"/>
    </source>
</evidence>
<dbReference type="AlphaFoldDB" id="A0A5B7J2L9"/>